<evidence type="ECO:0000256" key="7">
    <source>
        <dbReference type="RuleBase" id="RU363032"/>
    </source>
</evidence>
<dbReference type="InParanoid" id="B2A0S4"/>
<sequence>MVKNLGFRRFVLRRIGQVIISLFIVATIVFFLFRLLPGDPTAAMMQPEMSSEAQEMIRERFGLDRPLHEQYLAYMVNLLQGDFGISFHYRLPVSQVIGTYILNTLWLMFSAIAVAYIGGVLIGGLMSWYRGSRLETFLSGGVLFCRSLPPFFLGMVGIMVFSFYFELLPHSGMRSPGANPVGFVETYLNLDFLYHLILPVAMSSLYYLARPTLIMRNNMLELRGADFVELARAKGLRQSRVIYLHAARNAILPVITNLALFLGMAIGAAVAVEYVFGWPGLGREMVRAAQLRDYPLAQACFLMLAAKVMVLNLLVDILYGYLDPRITYE</sequence>
<feature type="transmembrane region" description="Helical" evidence="7">
    <location>
        <begin position="250"/>
        <end position="276"/>
    </location>
</feature>
<dbReference type="CDD" id="cd06261">
    <property type="entry name" value="TM_PBP2"/>
    <property type="match status" value="1"/>
</dbReference>
<keyword evidence="4 7" id="KW-0812">Transmembrane</keyword>
<feature type="transmembrane region" description="Helical" evidence="7">
    <location>
        <begin position="192"/>
        <end position="209"/>
    </location>
</feature>
<keyword evidence="2 7" id="KW-0813">Transport</keyword>
<dbReference type="InterPro" id="IPR000515">
    <property type="entry name" value="MetI-like"/>
</dbReference>
<evidence type="ECO:0000256" key="5">
    <source>
        <dbReference type="ARBA" id="ARBA00022989"/>
    </source>
</evidence>
<evidence type="ECO:0000313" key="9">
    <source>
        <dbReference type="EMBL" id="ACB85954.1"/>
    </source>
</evidence>
<dbReference type="Pfam" id="PF00528">
    <property type="entry name" value="BPD_transp_1"/>
    <property type="match status" value="1"/>
</dbReference>
<reference evidence="9 10" key="2">
    <citation type="journal article" date="2011" name="J. Bacteriol.">
        <title>Complete genome sequence of the anaerobic, halophilic alkalithermophile Natranaerobius thermophilus JW/NM-WN-LF.</title>
        <authorList>
            <person name="Zhao B."/>
            <person name="Mesbah N.M."/>
            <person name="Dalin E."/>
            <person name="Goodwin L."/>
            <person name="Nolan M."/>
            <person name="Pitluck S."/>
            <person name="Chertkov O."/>
            <person name="Brettin T.S."/>
            <person name="Han J."/>
            <person name="Larimer F.W."/>
            <person name="Land M.L."/>
            <person name="Hauser L."/>
            <person name="Kyrpides N."/>
            <person name="Wiegel J."/>
        </authorList>
    </citation>
    <scope>NUCLEOTIDE SEQUENCE [LARGE SCALE GENOMIC DNA]</scope>
    <source>
        <strain evidence="10">ATCC BAA-1301 / DSM 18059 / JW/NM-WN-LF</strain>
    </source>
</reference>
<dbReference type="AlphaFoldDB" id="B2A0S4"/>
<keyword evidence="3" id="KW-1003">Cell membrane</keyword>
<dbReference type="InterPro" id="IPR045621">
    <property type="entry name" value="BPD_transp_1_N"/>
</dbReference>
<evidence type="ECO:0000256" key="3">
    <source>
        <dbReference type="ARBA" id="ARBA00022475"/>
    </source>
</evidence>
<dbReference type="PROSITE" id="PS50928">
    <property type="entry name" value="ABC_TM1"/>
    <property type="match status" value="1"/>
</dbReference>
<dbReference type="KEGG" id="nth:Nther_2389"/>
<keyword evidence="10" id="KW-1185">Reference proteome</keyword>
<dbReference type="eggNOG" id="COG0601">
    <property type="taxonomic scope" value="Bacteria"/>
</dbReference>
<dbReference type="Gene3D" id="1.10.3720.10">
    <property type="entry name" value="MetI-like"/>
    <property type="match status" value="1"/>
</dbReference>
<keyword evidence="5 7" id="KW-1133">Transmembrane helix</keyword>
<gene>
    <name evidence="9" type="ordered locus">Nther_2389</name>
</gene>
<evidence type="ECO:0000256" key="2">
    <source>
        <dbReference type="ARBA" id="ARBA00022448"/>
    </source>
</evidence>
<organism evidence="9 10">
    <name type="scientific">Natranaerobius thermophilus (strain ATCC BAA-1301 / DSM 18059 / JW/NM-WN-LF)</name>
    <dbReference type="NCBI Taxonomy" id="457570"/>
    <lineage>
        <taxon>Bacteria</taxon>
        <taxon>Bacillati</taxon>
        <taxon>Bacillota</taxon>
        <taxon>Clostridia</taxon>
        <taxon>Natranaerobiales</taxon>
        <taxon>Natranaerobiaceae</taxon>
        <taxon>Natranaerobius</taxon>
    </lineage>
</organism>
<evidence type="ECO:0000313" key="10">
    <source>
        <dbReference type="Proteomes" id="UP000001683"/>
    </source>
</evidence>
<accession>B2A0S4</accession>
<feature type="transmembrane region" description="Helical" evidence="7">
    <location>
        <begin position="105"/>
        <end position="129"/>
    </location>
</feature>
<keyword evidence="6 7" id="KW-0472">Membrane</keyword>
<comment type="subcellular location">
    <subcellularLocation>
        <location evidence="1 7">Cell membrane</location>
        <topology evidence="1 7">Multi-pass membrane protein</topology>
    </subcellularLocation>
</comment>
<dbReference type="HOGENOM" id="CLU_036879_0_0_9"/>
<protein>
    <submittedName>
        <fullName evidence="9">Binding-protein-dependent transport systems inner membrane component</fullName>
    </submittedName>
</protein>
<dbReference type="PANTHER" id="PTHR43163">
    <property type="entry name" value="DIPEPTIDE TRANSPORT SYSTEM PERMEASE PROTEIN DPPB-RELATED"/>
    <property type="match status" value="1"/>
</dbReference>
<comment type="similarity">
    <text evidence="7">Belongs to the binding-protein-dependent transport system permease family.</text>
</comment>
<dbReference type="InterPro" id="IPR035906">
    <property type="entry name" value="MetI-like_sf"/>
</dbReference>
<evidence type="ECO:0000259" key="8">
    <source>
        <dbReference type="PROSITE" id="PS50928"/>
    </source>
</evidence>
<proteinExistence type="inferred from homology"/>
<dbReference type="PANTHER" id="PTHR43163:SF6">
    <property type="entry name" value="DIPEPTIDE TRANSPORT SYSTEM PERMEASE PROTEIN DPPB-RELATED"/>
    <property type="match status" value="1"/>
</dbReference>
<dbReference type="GO" id="GO:0055085">
    <property type="term" value="P:transmembrane transport"/>
    <property type="evidence" value="ECO:0007669"/>
    <property type="project" value="InterPro"/>
</dbReference>
<evidence type="ECO:0000256" key="6">
    <source>
        <dbReference type="ARBA" id="ARBA00023136"/>
    </source>
</evidence>
<dbReference type="STRING" id="457570.Nther_2389"/>
<feature type="transmembrane region" description="Helical" evidence="7">
    <location>
        <begin position="141"/>
        <end position="165"/>
    </location>
</feature>
<reference evidence="9 10" key="1">
    <citation type="submission" date="2008-04" db="EMBL/GenBank/DDBJ databases">
        <title>Complete sequence of chromosome of Natranaerobius thermophilus JW/NM-WN-LF.</title>
        <authorList>
            <consortium name="US DOE Joint Genome Institute"/>
            <person name="Copeland A."/>
            <person name="Lucas S."/>
            <person name="Lapidus A."/>
            <person name="Glavina del Rio T."/>
            <person name="Dalin E."/>
            <person name="Tice H."/>
            <person name="Bruce D."/>
            <person name="Goodwin L."/>
            <person name="Pitluck S."/>
            <person name="Chertkov O."/>
            <person name="Brettin T."/>
            <person name="Detter J.C."/>
            <person name="Han C."/>
            <person name="Kuske C.R."/>
            <person name="Schmutz J."/>
            <person name="Larimer F."/>
            <person name="Land M."/>
            <person name="Hauser L."/>
            <person name="Kyrpides N."/>
            <person name="Lykidis A."/>
            <person name="Mesbah N.M."/>
            <person name="Wiegel J."/>
        </authorList>
    </citation>
    <scope>NUCLEOTIDE SEQUENCE [LARGE SCALE GENOMIC DNA]</scope>
    <source>
        <strain evidence="10">ATCC BAA-1301 / DSM 18059 / JW/NM-WN-LF</strain>
    </source>
</reference>
<dbReference type="SUPFAM" id="SSF161098">
    <property type="entry name" value="MetI-like"/>
    <property type="match status" value="1"/>
</dbReference>
<feature type="domain" description="ABC transmembrane type-1" evidence="8">
    <location>
        <begin position="101"/>
        <end position="315"/>
    </location>
</feature>
<dbReference type="Pfam" id="PF19300">
    <property type="entry name" value="BPD_transp_1_N"/>
    <property type="match status" value="1"/>
</dbReference>
<evidence type="ECO:0000256" key="1">
    <source>
        <dbReference type="ARBA" id="ARBA00004651"/>
    </source>
</evidence>
<dbReference type="EMBL" id="CP001034">
    <property type="protein sequence ID" value="ACB85954.1"/>
    <property type="molecule type" value="Genomic_DNA"/>
</dbReference>
<dbReference type="GO" id="GO:0005886">
    <property type="term" value="C:plasma membrane"/>
    <property type="evidence" value="ECO:0007669"/>
    <property type="project" value="UniProtKB-SubCell"/>
</dbReference>
<dbReference type="Proteomes" id="UP000001683">
    <property type="component" value="Chromosome"/>
</dbReference>
<feature type="transmembrane region" description="Helical" evidence="7">
    <location>
        <begin position="12"/>
        <end position="36"/>
    </location>
</feature>
<feature type="transmembrane region" description="Helical" evidence="7">
    <location>
        <begin position="296"/>
        <end position="322"/>
    </location>
</feature>
<name>B2A0S4_NATTJ</name>
<evidence type="ECO:0000256" key="4">
    <source>
        <dbReference type="ARBA" id="ARBA00022692"/>
    </source>
</evidence>